<evidence type="ECO:0000259" key="2">
    <source>
        <dbReference type="Pfam" id="PF04547"/>
    </source>
</evidence>
<dbReference type="EMBL" id="CAJNDS010002145">
    <property type="protein sequence ID" value="CAE7350293.1"/>
    <property type="molecule type" value="Genomic_DNA"/>
</dbReference>
<gene>
    <name evidence="3" type="ORF">SNAT2548_LOCUS18432</name>
</gene>
<evidence type="ECO:0000313" key="3">
    <source>
        <dbReference type="EMBL" id="CAE7350293.1"/>
    </source>
</evidence>
<keyword evidence="4" id="KW-1185">Reference proteome</keyword>
<feature type="domain" description="Anoctamin transmembrane" evidence="2">
    <location>
        <begin position="21"/>
        <end position="97"/>
    </location>
</feature>
<organism evidence="3 4">
    <name type="scientific">Symbiodinium natans</name>
    <dbReference type="NCBI Taxonomy" id="878477"/>
    <lineage>
        <taxon>Eukaryota</taxon>
        <taxon>Sar</taxon>
        <taxon>Alveolata</taxon>
        <taxon>Dinophyceae</taxon>
        <taxon>Suessiales</taxon>
        <taxon>Symbiodiniaceae</taxon>
        <taxon>Symbiodinium</taxon>
    </lineage>
</organism>
<keyword evidence="1" id="KW-1133">Transmembrane helix</keyword>
<feature type="transmembrane region" description="Helical" evidence="1">
    <location>
        <begin position="52"/>
        <end position="77"/>
    </location>
</feature>
<name>A0A812PJC6_9DINO</name>
<sequence>MQEARRAAEQYEFQPDYTLLQYQAKCRDLAPYQYGSWGGSIVEDFLEVVTNFALLSMFGVLVPWLAILAVPVNIMVFRLMAFRMTRITCRPLPHGAEGHPW</sequence>
<reference evidence="3" key="1">
    <citation type="submission" date="2021-02" db="EMBL/GenBank/DDBJ databases">
        <authorList>
            <person name="Dougan E. K."/>
            <person name="Rhodes N."/>
            <person name="Thang M."/>
            <person name="Chan C."/>
        </authorList>
    </citation>
    <scope>NUCLEOTIDE SEQUENCE</scope>
</reference>
<dbReference type="Proteomes" id="UP000604046">
    <property type="component" value="Unassembled WGS sequence"/>
</dbReference>
<dbReference type="Pfam" id="PF04547">
    <property type="entry name" value="Anoctamin"/>
    <property type="match status" value="1"/>
</dbReference>
<dbReference type="OrthoDB" id="296386at2759"/>
<keyword evidence="1" id="KW-0472">Membrane</keyword>
<comment type="caution">
    <text evidence="3">The sequence shown here is derived from an EMBL/GenBank/DDBJ whole genome shotgun (WGS) entry which is preliminary data.</text>
</comment>
<accession>A0A812PJC6</accession>
<keyword evidence="1" id="KW-0812">Transmembrane</keyword>
<proteinExistence type="predicted"/>
<protein>
    <recommendedName>
        <fullName evidence="2">Anoctamin transmembrane domain-containing protein</fullName>
    </recommendedName>
</protein>
<dbReference type="InterPro" id="IPR049452">
    <property type="entry name" value="Anoctamin_TM"/>
</dbReference>
<evidence type="ECO:0000256" key="1">
    <source>
        <dbReference type="SAM" id="Phobius"/>
    </source>
</evidence>
<dbReference type="AlphaFoldDB" id="A0A812PJC6"/>
<evidence type="ECO:0000313" key="4">
    <source>
        <dbReference type="Proteomes" id="UP000604046"/>
    </source>
</evidence>